<feature type="compositionally biased region" description="Basic and acidic residues" evidence="1">
    <location>
        <begin position="54"/>
        <end position="69"/>
    </location>
</feature>
<accession>A0ABV8B7A3</accession>
<evidence type="ECO:0000259" key="2">
    <source>
        <dbReference type="Pfam" id="PF01039"/>
    </source>
</evidence>
<dbReference type="InterPro" id="IPR029045">
    <property type="entry name" value="ClpP/crotonase-like_dom_sf"/>
</dbReference>
<organism evidence="3 4">
    <name type="scientific">Bacillus songklensis</name>
    <dbReference type="NCBI Taxonomy" id="1069116"/>
    <lineage>
        <taxon>Bacteria</taxon>
        <taxon>Bacillati</taxon>
        <taxon>Bacillota</taxon>
        <taxon>Bacilli</taxon>
        <taxon>Bacillales</taxon>
        <taxon>Bacillaceae</taxon>
        <taxon>Bacillus</taxon>
    </lineage>
</organism>
<proteinExistence type="predicted"/>
<dbReference type="GO" id="GO:0016740">
    <property type="term" value="F:transferase activity"/>
    <property type="evidence" value="ECO:0007669"/>
    <property type="project" value="UniProtKB-KW"/>
</dbReference>
<evidence type="ECO:0000313" key="4">
    <source>
        <dbReference type="Proteomes" id="UP001595752"/>
    </source>
</evidence>
<dbReference type="Pfam" id="PF01039">
    <property type="entry name" value="Carboxyl_trans"/>
    <property type="match status" value="1"/>
</dbReference>
<name>A0ABV8B7A3_9BACI</name>
<gene>
    <name evidence="3" type="ORF">ACFOU2_22285</name>
</gene>
<dbReference type="RefSeq" id="WP_377918427.1">
    <property type="nucleotide sequence ID" value="NZ_JBHRZT010000072.1"/>
</dbReference>
<keyword evidence="4" id="KW-1185">Reference proteome</keyword>
<comment type="caution">
    <text evidence="3">The sequence shown here is derived from an EMBL/GenBank/DDBJ whole genome shotgun (WGS) entry which is preliminary data.</text>
</comment>
<evidence type="ECO:0000313" key="3">
    <source>
        <dbReference type="EMBL" id="MFC3886058.1"/>
    </source>
</evidence>
<sequence length="69" mass="7556">MGQIISEIVDHHQFFAYKPMYGQALITALARLTGRVISIIANQPNRYAGAAGPKECDKAVDRGKNKLPT</sequence>
<dbReference type="InterPro" id="IPR034733">
    <property type="entry name" value="AcCoA_carboxyl_beta"/>
</dbReference>
<protein>
    <submittedName>
        <fullName evidence="3">Carboxyl transferase domain-containing protein</fullName>
    </submittedName>
</protein>
<dbReference type="EMBL" id="JBHRZT010000072">
    <property type="protein sequence ID" value="MFC3886058.1"/>
    <property type="molecule type" value="Genomic_DNA"/>
</dbReference>
<reference evidence="4" key="1">
    <citation type="journal article" date="2019" name="Int. J. Syst. Evol. Microbiol.">
        <title>The Global Catalogue of Microorganisms (GCM) 10K type strain sequencing project: providing services to taxonomists for standard genome sequencing and annotation.</title>
        <authorList>
            <consortium name="The Broad Institute Genomics Platform"/>
            <consortium name="The Broad Institute Genome Sequencing Center for Infectious Disease"/>
            <person name="Wu L."/>
            <person name="Ma J."/>
        </authorList>
    </citation>
    <scope>NUCLEOTIDE SEQUENCE [LARGE SCALE GENOMIC DNA]</scope>
    <source>
        <strain evidence="4">CCUG 61889</strain>
    </source>
</reference>
<dbReference type="SUPFAM" id="SSF52096">
    <property type="entry name" value="ClpP/crotonase"/>
    <property type="match status" value="1"/>
</dbReference>
<dbReference type="Proteomes" id="UP001595752">
    <property type="component" value="Unassembled WGS sequence"/>
</dbReference>
<feature type="domain" description="Acetyl-coenzyme A carboxylase carboxyl transferase subunit beta" evidence="2">
    <location>
        <begin position="2"/>
        <end position="60"/>
    </location>
</feature>
<evidence type="ECO:0000256" key="1">
    <source>
        <dbReference type="SAM" id="MobiDB-lite"/>
    </source>
</evidence>
<dbReference type="Gene3D" id="3.90.226.10">
    <property type="entry name" value="2-enoyl-CoA Hydratase, Chain A, domain 1"/>
    <property type="match status" value="1"/>
</dbReference>
<feature type="region of interest" description="Disordered" evidence="1">
    <location>
        <begin position="47"/>
        <end position="69"/>
    </location>
</feature>
<keyword evidence="3" id="KW-0808">Transferase</keyword>